<keyword evidence="3" id="KW-0677">Repeat</keyword>
<evidence type="ECO:0000256" key="3">
    <source>
        <dbReference type="ARBA" id="ARBA00022737"/>
    </source>
</evidence>
<dbReference type="InterPro" id="IPR018247">
    <property type="entry name" value="EF_Hand_1_Ca_BS"/>
</dbReference>
<dbReference type="EMBL" id="CAJZBQ010000027">
    <property type="protein sequence ID" value="CAG9321006.1"/>
    <property type="molecule type" value="Genomic_DNA"/>
</dbReference>
<dbReference type="InterPro" id="IPR050230">
    <property type="entry name" value="CALM/Myosin/TropC-like"/>
</dbReference>
<feature type="domain" description="EF-hand" evidence="6">
    <location>
        <begin position="117"/>
        <end position="152"/>
    </location>
</feature>
<proteinExistence type="predicted"/>
<comment type="caution">
    <text evidence="7">The sequence shown here is derived from an EMBL/GenBank/DDBJ whole genome shotgun (WGS) entry which is preliminary data.</text>
</comment>
<dbReference type="Gene3D" id="1.10.238.10">
    <property type="entry name" value="EF-hand"/>
    <property type="match status" value="2"/>
</dbReference>
<dbReference type="CDD" id="cd00051">
    <property type="entry name" value="EFh"/>
    <property type="match status" value="2"/>
</dbReference>
<evidence type="ECO:0000259" key="6">
    <source>
        <dbReference type="PROSITE" id="PS50222"/>
    </source>
</evidence>
<evidence type="ECO:0000256" key="2">
    <source>
        <dbReference type="ARBA" id="ARBA00022723"/>
    </source>
</evidence>
<dbReference type="Pfam" id="PF13499">
    <property type="entry name" value="EF-hand_7"/>
    <property type="match status" value="2"/>
</dbReference>
<keyword evidence="2" id="KW-0479">Metal-binding</keyword>
<dbReference type="PANTHER" id="PTHR23048:SF0">
    <property type="entry name" value="CALMODULIN LIKE 3"/>
    <property type="match status" value="1"/>
</dbReference>
<keyword evidence="8" id="KW-1185">Reference proteome</keyword>
<organism evidence="7 8">
    <name type="scientific">Blepharisma stoltei</name>
    <dbReference type="NCBI Taxonomy" id="1481888"/>
    <lineage>
        <taxon>Eukaryota</taxon>
        <taxon>Sar</taxon>
        <taxon>Alveolata</taxon>
        <taxon>Ciliophora</taxon>
        <taxon>Postciliodesmatophora</taxon>
        <taxon>Heterotrichea</taxon>
        <taxon>Heterotrichida</taxon>
        <taxon>Blepharismidae</taxon>
        <taxon>Blepharisma</taxon>
    </lineage>
</organism>
<gene>
    <name evidence="7" type="ORF">BSTOLATCC_MIC27578</name>
</gene>
<dbReference type="SUPFAM" id="SSF47473">
    <property type="entry name" value="EF-hand"/>
    <property type="match status" value="1"/>
</dbReference>
<name>A0AAU9J433_9CILI</name>
<protein>
    <recommendedName>
        <fullName evidence="1">Calmodulin</fullName>
    </recommendedName>
</protein>
<feature type="domain" description="EF-hand" evidence="6">
    <location>
        <begin position="43"/>
        <end position="78"/>
    </location>
</feature>
<dbReference type="InterPro" id="IPR002048">
    <property type="entry name" value="EF_hand_dom"/>
</dbReference>
<dbReference type="FunFam" id="1.10.238.10:FF:000001">
    <property type="entry name" value="Calmodulin 1"/>
    <property type="match status" value="1"/>
</dbReference>
<dbReference type="PANTHER" id="PTHR23048">
    <property type="entry name" value="MYOSIN LIGHT CHAIN 1, 3"/>
    <property type="match status" value="1"/>
</dbReference>
<dbReference type="InterPro" id="IPR011992">
    <property type="entry name" value="EF-hand-dom_pair"/>
</dbReference>
<evidence type="ECO:0000256" key="4">
    <source>
        <dbReference type="ARBA" id="ARBA00022837"/>
    </source>
</evidence>
<dbReference type="SMART" id="SM00054">
    <property type="entry name" value="EFh"/>
    <property type="match status" value="4"/>
</dbReference>
<evidence type="ECO:0000256" key="1">
    <source>
        <dbReference type="ARBA" id="ARBA00020786"/>
    </source>
</evidence>
<dbReference type="Proteomes" id="UP001162131">
    <property type="component" value="Unassembled WGS sequence"/>
</dbReference>
<keyword evidence="5" id="KW-0007">Acetylation</keyword>
<evidence type="ECO:0000313" key="7">
    <source>
        <dbReference type="EMBL" id="CAG9321006.1"/>
    </source>
</evidence>
<dbReference type="AlphaFoldDB" id="A0AAU9J433"/>
<feature type="domain" description="EF-hand" evidence="6">
    <location>
        <begin position="81"/>
        <end position="116"/>
    </location>
</feature>
<dbReference type="GO" id="GO:0005509">
    <property type="term" value="F:calcium ion binding"/>
    <property type="evidence" value="ECO:0007669"/>
    <property type="project" value="InterPro"/>
</dbReference>
<feature type="domain" description="EF-hand" evidence="6">
    <location>
        <begin position="7"/>
        <end position="42"/>
    </location>
</feature>
<keyword evidence="4" id="KW-0106">Calcium</keyword>
<dbReference type="PROSITE" id="PS50222">
    <property type="entry name" value="EF_HAND_2"/>
    <property type="match status" value="4"/>
</dbReference>
<evidence type="ECO:0000256" key="5">
    <source>
        <dbReference type="ARBA" id="ARBA00022990"/>
    </source>
</evidence>
<dbReference type="GO" id="GO:0016460">
    <property type="term" value="C:myosin II complex"/>
    <property type="evidence" value="ECO:0007669"/>
    <property type="project" value="TreeGrafter"/>
</dbReference>
<reference evidence="7" key="1">
    <citation type="submission" date="2021-09" db="EMBL/GenBank/DDBJ databases">
        <authorList>
            <consortium name="AG Swart"/>
            <person name="Singh M."/>
            <person name="Singh A."/>
            <person name="Seah K."/>
            <person name="Emmerich C."/>
        </authorList>
    </citation>
    <scope>NUCLEOTIDE SEQUENCE</scope>
    <source>
        <strain evidence="7">ATCC30299</strain>
    </source>
</reference>
<evidence type="ECO:0000313" key="8">
    <source>
        <dbReference type="Proteomes" id="UP001162131"/>
    </source>
</evidence>
<dbReference type="PROSITE" id="PS00018">
    <property type="entry name" value="EF_HAND_1"/>
    <property type="match status" value="3"/>
</dbReference>
<accession>A0AAU9J433</accession>
<sequence>MAKLTAQEWEDCQDIFTLLDRDGSGTLDFQELGNGLRGLGLNPTEAEIRAFIAEFDEDQTGGLTLEEFKNVYIKCLKTSVVTEEEVKTQFKRLDKNEDGHVDANELMEILMTGDDPLTKEEAQSIIEEFDTNGDGVLSLDELLDGLLGKKKVK</sequence>